<dbReference type="PANTHER" id="PTHR22891">
    <property type="entry name" value="EUKARYOTIC TRANSLATION INITIATION FACTOR 2C"/>
    <property type="match status" value="1"/>
</dbReference>
<dbReference type="CDD" id="cd02846">
    <property type="entry name" value="PAZ_argonaute_like"/>
    <property type="match status" value="1"/>
</dbReference>
<evidence type="ECO:0000313" key="4">
    <source>
        <dbReference type="EMBL" id="CDS07630.1"/>
    </source>
</evidence>
<dbReference type="InterPro" id="IPR032473">
    <property type="entry name" value="Argonaute_Mid_dom"/>
</dbReference>
<dbReference type="PROSITE" id="PS50821">
    <property type="entry name" value="PAZ"/>
    <property type="match status" value="1"/>
</dbReference>
<dbReference type="InterPro" id="IPR032474">
    <property type="entry name" value="Argonaute_N"/>
</dbReference>
<dbReference type="InterPro" id="IPR032472">
    <property type="entry name" value="ArgoL2"/>
</dbReference>
<dbReference type="EMBL" id="LK023324">
    <property type="protein sequence ID" value="CDS07630.1"/>
    <property type="molecule type" value="Genomic_DNA"/>
</dbReference>
<dbReference type="GO" id="GO:0003723">
    <property type="term" value="F:RNA binding"/>
    <property type="evidence" value="ECO:0007669"/>
    <property type="project" value="InterPro"/>
</dbReference>
<dbReference type="SMART" id="SM01163">
    <property type="entry name" value="DUF1785"/>
    <property type="match status" value="1"/>
</dbReference>
<dbReference type="InterPro" id="IPR003100">
    <property type="entry name" value="PAZ_dom"/>
</dbReference>
<feature type="domain" description="Piwi" evidence="3">
    <location>
        <begin position="498"/>
        <end position="798"/>
    </location>
</feature>
<accession>A0A077WJT1</accession>
<dbReference type="SUPFAM" id="SSF53098">
    <property type="entry name" value="Ribonuclease H-like"/>
    <property type="match status" value="1"/>
</dbReference>
<dbReference type="Gene3D" id="3.30.420.10">
    <property type="entry name" value="Ribonuclease H-like superfamily/Ribonuclease H"/>
    <property type="match status" value="1"/>
</dbReference>
<dbReference type="Gene3D" id="3.40.50.2300">
    <property type="match status" value="1"/>
</dbReference>
<reference evidence="4" key="1">
    <citation type="journal article" date="2014" name="Genome Announc.">
        <title>De novo whole-genome sequence and genome annotation of Lichtheimia ramosa.</title>
        <authorList>
            <person name="Linde J."/>
            <person name="Schwartze V."/>
            <person name="Binder U."/>
            <person name="Lass-Florl C."/>
            <person name="Voigt K."/>
            <person name="Horn F."/>
        </authorList>
    </citation>
    <scope>NUCLEOTIDE SEQUENCE</scope>
    <source>
        <strain evidence="4">JMRC FSU:6197</strain>
    </source>
</reference>
<evidence type="ECO:0000259" key="2">
    <source>
        <dbReference type="PROSITE" id="PS50821"/>
    </source>
</evidence>
<dbReference type="SUPFAM" id="SSF101690">
    <property type="entry name" value="PAZ domain"/>
    <property type="match status" value="1"/>
</dbReference>
<dbReference type="Gene3D" id="2.170.260.10">
    <property type="entry name" value="paz domain"/>
    <property type="match status" value="1"/>
</dbReference>
<evidence type="ECO:0000256" key="1">
    <source>
        <dbReference type="RuleBase" id="RU361178"/>
    </source>
</evidence>
<dbReference type="InterPro" id="IPR014811">
    <property type="entry name" value="ArgoL1"/>
</dbReference>
<dbReference type="Pfam" id="PF16487">
    <property type="entry name" value="ArgoMid"/>
    <property type="match status" value="1"/>
</dbReference>
<dbReference type="AlphaFoldDB" id="A0A077WJT1"/>
<dbReference type="Pfam" id="PF02171">
    <property type="entry name" value="Piwi"/>
    <property type="match status" value="1"/>
</dbReference>
<dbReference type="Pfam" id="PF16486">
    <property type="entry name" value="ArgoN"/>
    <property type="match status" value="1"/>
</dbReference>
<evidence type="ECO:0000259" key="3">
    <source>
        <dbReference type="PROSITE" id="PS50822"/>
    </source>
</evidence>
<dbReference type="InterPro" id="IPR036397">
    <property type="entry name" value="RNaseH_sf"/>
</dbReference>
<dbReference type="SMART" id="SM00949">
    <property type="entry name" value="PAZ"/>
    <property type="match status" value="1"/>
</dbReference>
<protein>
    <recommendedName>
        <fullName evidence="5">Piwi domain-containing protein</fullName>
    </recommendedName>
</protein>
<gene>
    <name evidence="4" type="ORF">LRAMOSA01579</name>
</gene>
<dbReference type="InterPro" id="IPR045246">
    <property type="entry name" value="Piwi_ago-like"/>
</dbReference>
<dbReference type="InterPro" id="IPR036085">
    <property type="entry name" value="PAZ_dom_sf"/>
</dbReference>
<organism evidence="4">
    <name type="scientific">Lichtheimia ramosa</name>
    <dbReference type="NCBI Taxonomy" id="688394"/>
    <lineage>
        <taxon>Eukaryota</taxon>
        <taxon>Fungi</taxon>
        <taxon>Fungi incertae sedis</taxon>
        <taxon>Mucoromycota</taxon>
        <taxon>Mucoromycotina</taxon>
        <taxon>Mucoromycetes</taxon>
        <taxon>Mucorales</taxon>
        <taxon>Lichtheimiaceae</taxon>
        <taxon>Lichtheimia</taxon>
    </lineage>
</organism>
<dbReference type="InterPro" id="IPR003165">
    <property type="entry name" value="Piwi"/>
</dbReference>
<evidence type="ECO:0008006" key="5">
    <source>
        <dbReference type="Google" id="ProtNLM"/>
    </source>
</evidence>
<feature type="domain" description="PAZ" evidence="2">
    <location>
        <begin position="227"/>
        <end position="322"/>
    </location>
</feature>
<dbReference type="Pfam" id="PF08699">
    <property type="entry name" value="ArgoL1"/>
    <property type="match status" value="1"/>
</dbReference>
<dbReference type="OrthoDB" id="10252740at2759"/>
<dbReference type="Pfam" id="PF16488">
    <property type="entry name" value="ArgoL2"/>
    <property type="match status" value="1"/>
</dbReference>
<comment type="similarity">
    <text evidence="1">Belongs to the argonaute family.</text>
</comment>
<dbReference type="PROSITE" id="PS50822">
    <property type="entry name" value="PIWI"/>
    <property type="match status" value="1"/>
</dbReference>
<dbReference type="SMART" id="SM00950">
    <property type="entry name" value="Piwi"/>
    <property type="match status" value="1"/>
</dbReference>
<dbReference type="Pfam" id="PF02170">
    <property type="entry name" value="PAZ"/>
    <property type="match status" value="1"/>
</dbReference>
<sequence length="829" mass="93576">MSLALTQFVQRPSFGHQGDKIKVRANFFEVVDFPRADFHHYDVTFDPPSTPVALYKRIWTTLCDNKENGIHAAFDGKKNCFAITPLALNDNGQKTFEVVVPGERPRGDGNAFRVCIRKVNRINMHEVEEFIHGRSSKTNNVLTGFTALEIWLRYLPSLSHVTVGRSFYIQEGSTALSGAAELWPGFYQSVRPEKLFVNVDTSTTAFYQPGMLHHQAAKLFGYRHVDELRRGMNDNQFKRLSRFVKNLRIQVMHRGVKQPKYSIKRLVSSTPATSHFERDGETITVKDYFLQQYNIRLAFPNLPCVLVGRDVLLPMEVCSILPGQRLARKLDERQTSEMIKYTCQKPSIRANKITTGVQQLAYGSNPYLQEASMKISNQMTTIDARVLPTPQVAYSSSEPGGVLRPKNGVWNVSQSKLAKGATLKSWAVINFAQQHIRHHEVVVHFMRTLIDCLVKAGLDVQQREPGILHADPQADIRRAMLDAGRLAFQKSQGTNPQLIVCILPNFNRQLYPEIKRIGDTDLGVVTQCLQAKHIQQPKRPYCMNVCLKINVKLGGMNQRLPQNELPFITDKTIVFGADVSHPSPGEGTRGSLAAVVASMDAQISRYAAETRIQASRTEIIADLAIMVRALLMKFINVNKKRPECILFYRDGVSEGQFAEVLRNEVLAIKSVCQSIAKDYDPLITFVVVQKRHHARFFPVGSQYGDKSGNCPAGTVVDTDIVHPFEFDFYLQSHAGLQGTSRPAHYHVLYDENKFSPDDLQRLTYHQCYTYARCTRSVSIVPAAYYADLVASRARLHYFQGSTDNSQTVEELQRSLAPVKDVVGQVMYFL</sequence>
<name>A0A077WJT1_9FUNG</name>
<proteinExistence type="inferred from homology"/>
<dbReference type="InterPro" id="IPR012337">
    <property type="entry name" value="RNaseH-like_sf"/>
</dbReference>
<dbReference type="CDD" id="cd04657">
    <property type="entry name" value="Piwi_ago-like"/>
    <property type="match status" value="1"/>
</dbReference>